<gene>
    <name evidence="1" type="ORF">NG800_009355</name>
</gene>
<dbReference type="Proteomes" id="UP001204439">
    <property type="component" value="Unassembled WGS sequence"/>
</dbReference>
<organism evidence="1 2">
    <name type="scientific">Epilithonimonas ginsengisoli</name>
    <dbReference type="NCBI Taxonomy" id="1245592"/>
    <lineage>
        <taxon>Bacteria</taxon>
        <taxon>Pseudomonadati</taxon>
        <taxon>Bacteroidota</taxon>
        <taxon>Flavobacteriia</taxon>
        <taxon>Flavobacteriales</taxon>
        <taxon>Weeksellaceae</taxon>
        <taxon>Chryseobacterium group</taxon>
        <taxon>Epilithonimonas</taxon>
    </lineage>
</organism>
<name>A0ABU4JHH9_9FLAO</name>
<protein>
    <submittedName>
        <fullName evidence="1">Uncharacterized protein</fullName>
    </submittedName>
</protein>
<sequence length="58" mass="6429">MTGWENLTDVQAKSVACLVKGLLNYYSLDKSKIDCHEHLAAKEAGEGQVVFNAIKDYL</sequence>
<proteinExistence type="predicted"/>
<reference evidence="1 2" key="1">
    <citation type="submission" date="2023-11" db="EMBL/GenBank/DDBJ databases">
        <title>First isolation, identification, and characterization of non-pathogenic Epilithonimonas ginsengisoli isolated from diseased farmed rainbow trout (Oncorhynchus mykiss) in Chile.</title>
        <authorList>
            <person name="Miranda C.D."/>
            <person name="Irgang R."/>
            <person name="Concha C."/>
            <person name="Rojas R."/>
            <person name="Avendano R."/>
        </authorList>
    </citation>
    <scope>NUCLEOTIDE SEQUENCE [LARGE SCALE GENOMIC DNA]</scope>
    <source>
        <strain evidence="1 2">FP99</strain>
    </source>
</reference>
<evidence type="ECO:0000313" key="2">
    <source>
        <dbReference type="Proteomes" id="UP001204439"/>
    </source>
</evidence>
<keyword evidence="2" id="KW-1185">Reference proteome</keyword>
<accession>A0ABU4JHH9</accession>
<dbReference type="EMBL" id="JAMXLT020000014">
    <property type="protein sequence ID" value="MDW8549119.1"/>
    <property type="molecule type" value="Genomic_DNA"/>
</dbReference>
<evidence type="ECO:0000313" key="1">
    <source>
        <dbReference type="EMBL" id="MDW8549119.1"/>
    </source>
</evidence>
<dbReference type="RefSeq" id="WP_165596589.1">
    <property type="nucleotide sequence ID" value="NZ_JAMXLT020000014.1"/>
</dbReference>
<comment type="caution">
    <text evidence="1">The sequence shown here is derived from an EMBL/GenBank/DDBJ whole genome shotgun (WGS) entry which is preliminary data.</text>
</comment>